<dbReference type="EMBL" id="JXSL01000030">
    <property type="protein sequence ID" value="KIL97171.1"/>
    <property type="molecule type" value="Genomic_DNA"/>
</dbReference>
<dbReference type="RefSeq" id="WP_009871139.1">
    <property type="nucleotide sequence ID" value="NZ_JXSL01000030.1"/>
</dbReference>
<dbReference type="AlphaFoldDB" id="A0A0C2UWJ0"/>
<gene>
    <name evidence="1" type="ORF">CCC_00232</name>
</gene>
<reference evidence="1 2" key="1">
    <citation type="submission" date="2015-01" db="EMBL/GenBank/DDBJ databases">
        <title>Genome Sequence of Magnetospirillum magnetotacticum Strain MS-1.</title>
        <authorList>
            <person name="Marinov G.K."/>
            <person name="Smalley M.D."/>
            <person name="DeSalvo G."/>
        </authorList>
    </citation>
    <scope>NUCLEOTIDE SEQUENCE [LARGE SCALE GENOMIC DNA]</scope>
    <source>
        <strain evidence="1 2">MS-1</strain>
    </source>
</reference>
<organism evidence="1 2">
    <name type="scientific">Paramagnetospirillum magnetotacticum MS-1</name>
    <dbReference type="NCBI Taxonomy" id="272627"/>
    <lineage>
        <taxon>Bacteria</taxon>
        <taxon>Pseudomonadati</taxon>
        <taxon>Pseudomonadota</taxon>
        <taxon>Alphaproteobacteria</taxon>
        <taxon>Rhodospirillales</taxon>
        <taxon>Magnetospirillaceae</taxon>
        <taxon>Paramagnetospirillum</taxon>
    </lineage>
</organism>
<comment type="caution">
    <text evidence="1">The sequence shown here is derived from an EMBL/GenBank/DDBJ whole genome shotgun (WGS) entry which is preliminary data.</text>
</comment>
<protein>
    <submittedName>
        <fullName evidence="1">Uncharacterized protein</fullName>
    </submittedName>
</protein>
<keyword evidence="2" id="KW-1185">Reference proteome</keyword>
<proteinExistence type="predicted"/>
<evidence type="ECO:0000313" key="1">
    <source>
        <dbReference type="EMBL" id="KIL97171.1"/>
    </source>
</evidence>
<evidence type="ECO:0000313" key="2">
    <source>
        <dbReference type="Proteomes" id="UP000031971"/>
    </source>
</evidence>
<dbReference type="Proteomes" id="UP000031971">
    <property type="component" value="Unassembled WGS sequence"/>
</dbReference>
<sequence>MTLHQLTHTASLDFGFPFAETLRRAVIRVQDFLAARRLESELARLDHREIADLAWRR</sequence>
<name>A0A0C2UWJ0_PARME</name>
<accession>A0A0C2UWJ0</accession>